<dbReference type="GO" id="GO:0016787">
    <property type="term" value="F:hydrolase activity"/>
    <property type="evidence" value="ECO:0007669"/>
    <property type="project" value="UniProtKB-KW"/>
</dbReference>
<dbReference type="PANTHER" id="PTHR46124:SF2">
    <property type="entry name" value="D-AMINOACYL-TRNA DEACYLASE"/>
    <property type="match status" value="1"/>
</dbReference>
<dbReference type="InterPro" id="IPR015991">
    <property type="entry name" value="TatD/YcfH-like"/>
</dbReference>
<evidence type="ECO:0000256" key="2">
    <source>
        <dbReference type="ARBA" id="ARBA00022801"/>
    </source>
</evidence>
<dbReference type="InterPro" id="IPR018228">
    <property type="entry name" value="DNase_TatD-rel_CS"/>
</dbReference>
<organism evidence="3 4">
    <name type="scientific">Solibaculum intestinale</name>
    <dbReference type="NCBI Taxonomy" id="3133165"/>
    <lineage>
        <taxon>Bacteria</taxon>
        <taxon>Bacillati</taxon>
        <taxon>Bacillota</taxon>
        <taxon>Clostridia</taxon>
        <taxon>Eubacteriales</taxon>
        <taxon>Oscillospiraceae</taxon>
        <taxon>Solibaculum</taxon>
    </lineage>
</organism>
<dbReference type="EMBL" id="JBBMFD010000014">
    <property type="protein sequence ID" value="MEQ2440898.1"/>
    <property type="molecule type" value="Genomic_DNA"/>
</dbReference>
<dbReference type="CDD" id="cd01310">
    <property type="entry name" value="TatD_DNAse"/>
    <property type="match status" value="1"/>
</dbReference>
<evidence type="ECO:0000313" key="3">
    <source>
        <dbReference type="EMBL" id="MEQ2440898.1"/>
    </source>
</evidence>
<gene>
    <name evidence="3" type="ORF">WMO26_08685</name>
</gene>
<evidence type="ECO:0000313" key="4">
    <source>
        <dbReference type="Proteomes" id="UP001489509"/>
    </source>
</evidence>
<dbReference type="Proteomes" id="UP001489509">
    <property type="component" value="Unassembled WGS sequence"/>
</dbReference>
<dbReference type="NCBIfam" id="TIGR00010">
    <property type="entry name" value="YchF/TatD family DNA exonuclease"/>
    <property type="match status" value="1"/>
</dbReference>
<protein>
    <submittedName>
        <fullName evidence="3">TatD family hydrolase</fullName>
    </submittedName>
</protein>
<keyword evidence="2 3" id="KW-0378">Hydrolase</keyword>
<dbReference type="PANTHER" id="PTHR46124">
    <property type="entry name" value="D-AMINOACYL-TRNA DEACYLASE"/>
    <property type="match status" value="1"/>
</dbReference>
<keyword evidence="1" id="KW-0479">Metal-binding</keyword>
<dbReference type="PROSITE" id="PS01091">
    <property type="entry name" value="TATD_3"/>
    <property type="match status" value="1"/>
</dbReference>
<dbReference type="Gene3D" id="3.20.20.140">
    <property type="entry name" value="Metal-dependent hydrolases"/>
    <property type="match status" value="1"/>
</dbReference>
<accession>A0ABV1E0Q7</accession>
<dbReference type="InterPro" id="IPR001130">
    <property type="entry name" value="TatD-like"/>
</dbReference>
<dbReference type="InterPro" id="IPR032466">
    <property type="entry name" value="Metal_Hydrolase"/>
</dbReference>
<proteinExistence type="predicted"/>
<sequence>MYGIFDSHAHYDDEAFREDRDALLQSLPKQGICGVINCASDLPTALESIALAQKYPFVFAAAGIHPHEAAKAPADWYEQLCALIENPKVVAVGEIGLDYHYDFSPRDLQKQLLIKQLALAKDCGLPVILHDREAHGDMMEILRKARPKGVMHCFSGSVELMRETVALGMYIGLGGAVTFKNARVPVEVAREVPLDRLLLETDCPYMTPVPFRGKRNDSTFIPLTAQKIAAERGMDAQTLVDQCRKNTCALFDIPESSLLYMTESERQL</sequence>
<evidence type="ECO:0000256" key="1">
    <source>
        <dbReference type="ARBA" id="ARBA00022723"/>
    </source>
</evidence>
<dbReference type="Pfam" id="PF01026">
    <property type="entry name" value="TatD_DNase"/>
    <property type="match status" value="1"/>
</dbReference>
<dbReference type="SUPFAM" id="SSF51556">
    <property type="entry name" value="Metallo-dependent hydrolases"/>
    <property type="match status" value="1"/>
</dbReference>
<comment type="caution">
    <text evidence="3">The sequence shown here is derived from an EMBL/GenBank/DDBJ whole genome shotgun (WGS) entry which is preliminary data.</text>
</comment>
<dbReference type="RefSeq" id="WP_349219668.1">
    <property type="nucleotide sequence ID" value="NZ_JBBMFD010000014.1"/>
</dbReference>
<reference evidence="3 4" key="1">
    <citation type="submission" date="2024-03" db="EMBL/GenBank/DDBJ databases">
        <title>Human intestinal bacterial collection.</title>
        <authorList>
            <person name="Pauvert C."/>
            <person name="Hitch T.C.A."/>
            <person name="Clavel T."/>
        </authorList>
    </citation>
    <scope>NUCLEOTIDE SEQUENCE [LARGE SCALE GENOMIC DNA]</scope>
    <source>
        <strain evidence="3 4">CLA-JM-H44</strain>
    </source>
</reference>
<keyword evidence="4" id="KW-1185">Reference proteome</keyword>
<dbReference type="PIRSF" id="PIRSF005902">
    <property type="entry name" value="DNase_TatD"/>
    <property type="match status" value="1"/>
</dbReference>
<name>A0ABV1E0Q7_9FIRM</name>